<dbReference type="Proteomes" id="UP000014559">
    <property type="component" value="Unassembled WGS sequence"/>
</dbReference>
<dbReference type="HOGENOM" id="CLU_009583_21_4_6"/>
<dbReference type="Pfam" id="PF00534">
    <property type="entry name" value="Glycos_transf_1"/>
    <property type="match status" value="1"/>
</dbReference>
<dbReference type="Gene3D" id="3.40.50.2000">
    <property type="entry name" value="Glycogen Phosphorylase B"/>
    <property type="match status" value="2"/>
</dbReference>
<reference evidence="2 3" key="1">
    <citation type="submission" date="2013-06" db="EMBL/GenBank/DDBJ databases">
        <title>The Genome Sequence of Acinetobacter sp. NIPH 2036.</title>
        <authorList>
            <consortium name="The Broad Institute Genome Sequencing Platform"/>
            <consortium name="The Broad Institute Genome Sequencing Center for Infectious Disease"/>
            <person name="Cerqueira G."/>
            <person name="Feldgarden M."/>
            <person name="Courvalin P."/>
            <person name="Perichon B."/>
            <person name="Grillot-Courvalin C."/>
            <person name="Clermont D."/>
            <person name="Rocha E."/>
            <person name="Yoon E.-J."/>
            <person name="Nemec A."/>
            <person name="Young S.K."/>
            <person name="Zeng Q."/>
            <person name="Gargeya S."/>
            <person name="Fitzgerald M."/>
            <person name="Abouelleil A."/>
            <person name="Alvarado L."/>
            <person name="Berlin A.M."/>
            <person name="Chapman S.B."/>
            <person name="Dewar J."/>
            <person name="Goldberg J."/>
            <person name="Griggs A."/>
            <person name="Gujja S."/>
            <person name="Hansen M."/>
            <person name="Howarth C."/>
            <person name="Imamovic A."/>
            <person name="Larimer J."/>
            <person name="McCowan C."/>
            <person name="Murphy C."/>
            <person name="Pearson M."/>
            <person name="Priest M."/>
            <person name="Roberts A."/>
            <person name="Saif S."/>
            <person name="Shea T."/>
            <person name="Sykes S."/>
            <person name="Wortman J."/>
            <person name="Nusbaum C."/>
            <person name="Birren B."/>
        </authorList>
    </citation>
    <scope>NUCLEOTIDE SEQUENCE [LARGE SCALE GENOMIC DNA]</scope>
    <source>
        <strain evidence="2 3">NIPH 2036</strain>
    </source>
</reference>
<evidence type="ECO:0000259" key="1">
    <source>
        <dbReference type="Pfam" id="PF00534"/>
    </source>
</evidence>
<feature type="domain" description="Glycosyl transferase family 1" evidence="1">
    <location>
        <begin position="172"/>
        <end position="323"/>
    </location>
</feature>
<name>S3T3B4_9GAMM</name>
<dbReference type="PANTHER" id="PTHR12526">
    <property type="entry name" value="GLYCOSYLTRANSFERASE"/>
    <property type="match status" value="1"/>
</dbReference>
<dbReference type="GO" id="GO:0016757">
    <property type="term" value="F:glycosyltransferase activity"/>
    <property type="evidence" value="ECO:0007669"/>
    <property type="project" value="InterPro"/>
</dbReference>
<dbReference type="EMBL" id="ATGK01000018">
    <property type="protein sequence ID" value="EPG35413.1"/>
    <property type="molecule type" value="Genomic_DNA"/>
</dbReference>
<dbReference type="GO" id="GO:1901135">
    <property type="term" value="P:carbohydrate derivative metabolic process"/>
    <property type="evidence" value="ECO:0007669"/>
    <property type="project" value="UniProtKB-ARBA"/>
</dbReference>
<evidence type="ECO:0000313" key="2">
    <source>
        <dbReference type="EMBL" id="EPG35413.1"/>
    </source>
</evidence>
<protein>
    <recommendedName>
        <fullName evidence="1">Glycosyl transferase family 1 domain-containing protein</fullName>
    </recommendedName>
</protein>
<dbReference type="AlphaFoldDB" id="S3T3B4"/>
<dbReference type="SUPFAM" id="SSF53756">
    <property type="entry name" value="UDP-Glycosyltransferase/glycogen phosphorylase"/>
    <property type="match status" value="1"/>
</dbReference>
<comment type="caution">
    <text evidence="2">The sequence shown here is derived from an EMBL/GenBank/DDBJ whole genome shotgun (WGS) entry which is preliminary data.</text>
</comment>
<organism evidence="2 3">
    <name type="scientific">Acinetobacter colistiniresistens</name>
    <dbReference type="NCBI Taxonomy" id="280145"/>
    <lineage>
        <taxon>Bacteria</taxon>
        <taxon>Pseudomonadati</taxon>
        <taxon>Pseudomonadota</taxon>
        <taxon>Gammaproteobacteria</taxon>
        <taxon>Moraxellales</taxon>
        <taxon>Moraxellaceae</taxon>
        <taxon>Acinetobacter</taxon>
    </lineage>
</organism>
<dbReference type="GeneID" id="45416479"/>
<gene>
    <name evidence="2" type="ORF">F907_03293</name>
</gene>
<accession>S3T3B4</accession>
<dbReference type="InterPro" id="IPR001296">
    <property type="entry name" value="Glyco_trans_1"/>
</dbReference>
<dbReference type="PANTHER" id="PTHR12526:SF630">
    <property type="entry name" value="GLYCOSYLTRANSFERASE"/>
    <property type="match status" value="1"/>
</dbReference>
<sequence>MTIYFVTNGIHRMGGTERVILQLATILKDVVIIVPGTTLVAFNGYDNLNIKSLNISDFPTSGKFNKLSHRMRYLQALMKNIKLTSKDFVVTFSYDLNILNIILSRKYQCKSIVCEHIEYGYHKGIRNIFRKFFYKQAGVKLVCLTKTDERKFKNDGIDTVVIPNFIYPVESEYKENTNKIIAVGRLEYQKNLKFLVDAFKLSRVYENGWTLEIIGEGSEHRLINETIKLHGLDSYVKIYKFSKDIEKYYRNSSLLCMTSRFEAFPMVLLEGMNYGLPVLVSDFPTGAKEILGPENTQIVSEYNIDSYASHLKTICSNVDLRKMHSDENLALIKNYHPEKIAKLWIELFHDS</sequence>
<dbReference type="RefSeq" id="WP_004798027.1">
    <property type="nucleotide sequence ID" value="NZ_BKMF01000076.1"/>
</dbReference>
<evidence type="ECO:0000313" key="3">
    <source>
        <dbReference type="Proteomes" id="UP000014559"/>
    </source>
</evidence>
<proteinExistence type="predicted"/>
<dbReference type="PATRIC" id="fig|1217696.3.peg.3236"/>